<dbReference type="UniPathway" id="UPA00848">
    <property type="reaction ID" value="UER00151"/>
</dbReference>
<dbReference type="GO" id="GO:0005737">
    <property type="term" value="C:cytoplasm"/>
    <property type="evidence" value="ECO:0007669"/>
    <property type="project" value="TreeGrafter"/>
</dbReference>
<keyword evidence="5 7" id="KW-0378">Hydrolase</keyword>
<dbReference type="SUPFAM" id="SSF55620">
    <property type="entry name" value="Tetrahydrobiopterin biosynthesis enzymes-like"/>
    <property type="match status" value="1"/>
</dbReference>
<dbReference type="PANTHER" id="PTHR11109">
    <property type="entry name" value="GTP CYCLOHYDROLASE I"/>
    <property type="match status" value="1"/>
</dbReference>
<dbReference type="GO" id="GO:0046654">
    <property type="term" value="P:tetrahydrofolate biosynthetic process"/>
    <property type="evidence" value="ECO:0007669"/>
    <property type="project" value="InterPro"/>
</dbReference>
<feature type="domain" description="GTP cyclohydrolase I" evidence="6">
    <location>
        <begin position="2"/>
        <end position="57"/>
    </location>
</feature>
<dbReference type="Pfam" id="PF01227">
    <property type="entry name" value="GTP_cyclohydroI"/>
    <property type="match status" value="1"/>
</dbReference>
<evidence type="ECO:0000256" key="2">
    <source>
        <dbReference type="ARBA" id="ARBA00005080"/>
    </source>
</evidence>
<evidence type="ECO:0000256" key="1">
    <source>
        <dbReference type="ARBA" id="ARBA00001052"/>
    </source>
</evidence>
<evidence type="ECO:0000256" key="4">
    <source>
        <dbReference type="ARBA" id="ARBA00022563"/>
    </source>
</evidence>
<dbReference type="GO" id="GO:0003934">
    <property type="term" value="F:GTP cyclohydrolase I activity"/>
    <property type="evidence" value="ECO:0007669"/>
    <property type="project" value="UniProtKB-EC"/>
</dbReference>
<dbReference type="PANTHER" id="PTHR11109:SF7">
    <property type="entry name" value="GTP CYCLOHYDROLASE 1"/>
    <property type="match status" value="1"/>
</dbReference>
<protein>
    <recommendedName>
        <fullName evidence="3">GTP cyclohydrolase I</fullName>
        <ecNumber evidence="3">3.5.4.16</ecNumber>
    </recommendedName>
</protein>
<keyword evidence="4" id="KW-0554">One-carbon metabolism</keyword>
<accession>A0A3M2ZZB9</accession>
<dbReference type="GO" id="GO:0008270">
    <property type="term" value="F:zinc ion binding"/>
    <property type="evidence" value="ECO:0007669"/>
    <property type="project" value="TreeGrafter"/>
</dbReference>
<dbReference type="GO" id="GO:0006729">
    <property type="term" value="P:tetrahydrobiopterin biosynthetic process"/>
    <property type="evidence" value="ECO:0007669"/>
    <property type="project" value="TreeGrafter"/>
</dbReference>
<evidence type="ECO:0000256" key="3">
    <source>
        <dbReference type="ARBA" id="ARBA00012715"/>
    </source>
</evidence>
<comment type="caution">
    <text evidence="7">The sequence shown here is derived from an EMBL/GenBank/DDBJ whole genome shotgun (WGS) entry which is preliminary data.</text>
</comment>
<dbReference type="InterPro" id="IPR001474">
    <property type="entry name" value="GTP_CycHdrlase_I"/>
</dbReference>
<dbReference type="InterPro" id="IPR043133">
    <property type="entry name" value="GTP-CH-I_C/QueF"/>
</dbReference>
<sequence length="62" mass="6809">SIQQVTGAAGVAVVIEAQHMCMMMRGVEKQNSTMNTSVMLGAFRESSTTRMEFLQLIGRSRT</sequence>
<dbReference type="GO" id="GO:0006730">
    <property type="term" value="P:one-carbon metabolic process"/>
    <property type="evidence" value="ECO:0007669"/>
    <property type="project" value="UniProtKB-KW"/>
</dbReference>
<proteinExistence type="predicted"/>
<dbReference type="Gene3D" id="3.30.1130.10">
    <property type="match status" value="1"/>
</dbReference>
<reference evidence="7 8" key="1">
    <citation type="submission" date="2018-08" db="EMBL/GenBank/DDBJ databases">
        <title>Recombination of ecologically and evolutionarily significant loci maintains genetic cohesion in the Pseudomonas syringae species complex.</title>
        <authorList>
            <person name="Dillon M."/>
            <person name="Thakur S."/>
            <person name="Almeida R.N.D."/>
            <person name="Weir B.S."/>
            <person name="Guttman D.S."/>
        </authorList>
    </citation>
    <scope>NUCLEOTIDE SEQUENCE [LARGE SCALE GENOMIC DNA]</scope>
    <source>
        <strain evidence="7 8">88_10</strain>
    </source>
</reference>
<comment type="catalytic activity">
    <reaction evidence="1">
        <text>GTP + H2O = 7,8-dihydroneopterin 3'-triphosphate + formate + H(+)</text>
        <dbReference type="Rhea" id="RHEA:17473"/>
        <dbReference type="ChEBI" id="CHEBI:15377"/>
        <dbReference type="ChEBI" id="CHEBI:15378"/>
        <dbReference type="ChEBI" id="CHEBI:15740"/>
        <dbReference type="ChEBI" id="CHEBI:37565"/>
        <dbReference type="ChEBI" id="CHEBI:58462"/>
        <dbReference type="EC" id="3.5.4.16"/>
    </reaction>
</comment>
<dbReference type="GO" id="GO:0005525">
    <property type="term" value="F:GTP binding"/>
    <property type="evidence" value="ECO:0007669"/>
    <property type="project" value="TreeGrafter"/>
</dbReference>
<evidence type="ECO:0000259" key="6">
    <source>
        <dbReference type="Pfam" id="PF01227"/>
    </source>
</evidence>
<feature type="non-terminal residue" evidence="7">
    <location>
        <position position="1"/>
    </location>
</feature>
<dbReference type="AlphaFoldDB" id="A0A3M2ZZB9"/>
<comment type="pathway">
    <text evidence="2">Cofactor biosynthesis; 7,8-dihydroneopterin triphosphate biosynthesis; 7,8-dihydroneopterin triphosphate from GTP: step 1/1.</text>
</comment>
<gene>
    <name evidence="7" type="ORF">APX70_06131</name>
</gene>
<dbReference type="EC" id="3.5.4.16" evidence="3"/>
<dbReference type="EMBL" id="RBNL01001076">
    <property type="protein sequence ID" value="RML93534.1"/>
    <property type="molecule type" value="Genomic_DNA"/>
</dbReference>
<dbReference type="InterPro" id="IPR020602">
    <property type="entry name" value="GTP_CycHdrlase_I_dom"/>
</dbReference>
<organism evidence="7 8">
    <name type="scientific">Pseudomonas syringae pv. maculicola</name>
    <dbReference type="NCBI Taxonomy" id="59511"/>
    <lineage>
        <taxon>Bacteria</taxon>
        <taxon>Pseudomonadati</taxon>
        <taxon>Pseudomonadota</taxon>
        <taxon>Gammaproteobacteria</taxon>
        <taxon>Pseudomonadales</taxon>
        <taxon>Pseudomonadaceae</taxon>
        <taxon>Pseudomonas</taxon>
    </lineage>
</organism>
<evidence type="ECO:0000313" key="8">
    <source>
        <dbReference type="Proteomes" id="UP000282378"/>
    </source>
</evidence>
<evidence type="ECO:0000256" key="5">
    <source>
        <dbReference type="ARBA" id="ARBA00022801"/>
    </source>
</evidence>
<dbReference type="Proteomes" id="UP000282378">
    <property type="component" value="Unassembled WGS sequence"/>
</dbReference>
<evidence type="ECO:0000313" key="7">
    <source>
        <dbReference type="EMBL" id="RML93534.1"/>
    </source>
</evidence>
<name>A0A3M2ZZB9_PSEYM</name>